<proteinExistence type="predicted"/>
<evidence type="ECO:0000313" key="2">
    <source>
        <dbReference type="Proteomes" id="UP001596053"/>
    </source>
</evidence>
<evidence type="ECO:0000313" key="1">
    <source>
        <dbReference type="EMBL" id="MFC5420965.1"/>
    </source>
</evidence>
<name>A0ABW0IUK4_9HYPH</name>
<reference evidence="2" key="1">
    <citation type="journal article" date="2019" name="Int. J. Syst. Evol. Microbiol.">
        <title>The Global Catalogue of Microorganisms (GCM) 10K type strain sequencing project: providing services to taxonomists for standard genome sequencing and annotation.</title>
        <authorList>
            <consortium name="The Broad Institute Genomics Platform"/>
            <consortium name="The Broad Institute Genome Sequencing Center for Infectious Disease"/>
            <person name="Wu L."/>
            <person name="Ma J."/>
        </authorList>
    </citation>
    <scope>NUCLEOTIDE SEQUENCE [LARGE SCALE GENOMIC DNA]</scope>
    <source>
        <strain evidence="2">NCAIM B.01391</strain>
    </source>
</reference>
<dbReference type="RefSeq" id="WP_377799322.1">
    <property type="nucleotide sequence ID" value="NZ_JBHSLW010000023.1"/>
</dbReference>
<organism evidence="1 2">
    <name type="scientific">Bosea eneae</name>
    <dbReference type="NCBI Taxonomy" id="151454"/>
    <lineage>
        <taxon>Bacteria</taxon>
        <taxon>Pseudomonadati</taxon>
        <taxon>Pseudomonadota</taxon>
        <taxon>Alphaproteobacteria</taxon>
        <taxon>Hyphomicrobiales</taxon>
        <taxon>Boseaceae</taxon>
        <taxon>Bosea</taxon>
    </lineage>
</organism>
<gene>
    <name evidence="1" type="ORF">ACFPOB_15515</name>
</gene>
<dbReference type="EMBL" id="JBHSLW010000023">
    <property type="protein sequence ID" value="MFC5420965.1"/>
    <property type="molecule type" value="Genomic_DNA"/>
</dbReference>
<comment type="caution">
    <text evidence="1">The sequence shown here is derived from an EMBL/GenBank/DDBJ whole genome shotgun (WGS) entry which is preliminary data.</text>
</comment>
<accession>A0ABW0IUK4</accession>
<keyword evidence="2" id="KW-1185">Reference proteome</keyword>
<protein>
    <submittedName>
        <fullName evidence="1">Uncharacterized protein</fullName>
    </submittedName>
</protein>
<sequence>MLDGRQSLTTPEGFSLRRLHRDDAAAGRYLRPRIDAHLAVSDWRAGVLEERHAAEKRKAA</sequence>
<dbReference type="Proteomes" id="UP001596053">
    <property type="component" value="Unassembled WGS sequence"/>
</dbReference>